<dbReference type="PANTHER" id="PTHR10491">
    <property type="entry name" value="DTDP-4-DEHYDRORHAMNOSE REDUCTASE"/>
    <property type="match status" value="1"/>
</dbReference>
<dbReference type="CDD" id="cd05254">
    <property type="entry name" value="dTDP_HR_like_SDR_e"/>
    <property type="match status" value="1"/>
</dbReference>
<dbReference type="eggNOG" id="COG1091">
    <property type="taxonomic scope" value="Bacteria"/>
</dbReference>
<dbReference type="EC" id="1.1.1.133" evidence="3 6"/>
<keyword evidence="6" id="KW-0560">Oxidoreductase</keyword>
<dbReference type="Gene3D" id="3.40.50.720">
    <property type="entry name" value="NAD(P)-binding Rossmann-like Domain"/>
    <property type="match status" value="1"/>
</dbReference>
<evidence type="ECO:0000256" key="4">
    <source>
        <dbReference type="ARBA" id="ARBA00017099"/>
    </source>
</evidence>
<evidence type="ECO:0000256" key="5">
    <source>
        <dbReference type="ARBA" id="ARBA00048200"/>
    </source>
</evidence>
<dbReference type="STRING" id="443144.GM21_3512"/>
<gene>
    <name evidence="8" type="ordered locus">GM21_3512</name>
</gene>
<protein>
    <recommendedName>
        <fullName evidence="4 6">dTDP-4-dehydrorhamnose reductase</fullName>
        <ecNumber evidence="3 6">1.1.1.133</ecNumber>
    </recommendedName>
</protein>
<evidence type="ECO:0000313" key="8">
    <source>
        <dbReference type="EMBL" id="ACT19533.1"/>
    </source>
</evidence>
<dbReference type="EMBL" id="CP001661">
    <property type="protein sequence ID" value="ACT19533.1"/>
    <property type="molecule type" value="Genomic_DNA"/>
</dbReference>
<comment type="pathway">
    <text evidence="1 6">Carbohydrate biosynthesis; dTDP-L-rhamnose biosynthesis.</text>
</comment>
<sequence length="292" mass="32241">MKVLVLGATGMLGHTLMTRLSERGDFTVHGTARSREGLDRWFAPQVVERISVGVDADNFDSILRVLGEVRPDVVINCVGIIKQLPVAKDPVISIGINALFPHRLALACKAAGARLIHISTDCVFRGDRGGYTEDDQSDAEDLYGRSKFLGELADPHCITLRTSIIGHELKGGLGLIDWFLSQQGPVNGFTRAIYTGFPTAEMVRILAEFVIPNRELHGLYQVASSPISKYDLLKLVAARYDRATPIEPQDSFFCDRSLNGARFAAATGYTAPTWPEMVDTMWKDYSEMRSHL</sequence>
<comment type="function">
    <text evidence="6">Catalyzes the reduction of dTDP-6-deoxy-L-lyxo-4-hexulose to yield dTDP-L-rhamnose.</text>
</comment>
<dbReference type="AlphaFoldDB" id="C6E5K9"/>
<dbReference type="UniPathway" id="UPA00124"/>
<evidence type="ECO:0000256" key="1">
    <source>
        <dbReference type="ARBA" id="ARBA00004781"/>
    </source>
</evidence>
<reference evidence="8" key="1">
    <citation type="submission" date="2009-07" db="EMBL/GenBank/DDBJ databases">
        <title>Complete sequence of Geobacter sp. M21.</title>
        <authorList>
            <consortium name="US DOE Joint Genome Institute"/>
            <person name="Lucas S."/>
            <person name="Copeland A."/>
            <person name="Lapidus A."/>
            <person name="Glavina del Rio T."/>
            <person name="Dalin E."/>
            <person name="Tice H."/>
            <person name="Bruce D."/>
            <person name="Goodwin L."/>
            <person name="Pitluck S."/>
            <person name="Saunders E."/>
            <person name="Brettin T."/>
            <person name="Detter J.C."/>
            <person name="Han C."/>
            <person name="Larimer F."/>
            <person name="Land M."/>
            <person name="Hauser L."/>
            <person name="Kyrpides N."/>
            <person name="Ovchinnikova G."/>
            <person name="Lovley D."/>
        </authorList>
    </citation>
    <scope>NUCLEOTIDE SEQUENCE [LARGE SCALE GENOMIC DNA]</scope>
    <source>
        <strain evidence="8">M21</strain>
    </source>
</reference>
<accession>C6E5K9</accession>
<comment type="similarity">
    <text evidence="2 6">Belongs to the dTDP-4-dehydrorhamnose reductase family.</text>
</comment>
<dbReference type="SUPFAM" id="SSF51735">
    <property type="entry name" value="NAD(P)-binding Rossmann-fold domains"/>
    <property type="match status" value="1"/>
</dbReference>
<proteinExistence type="inferred from homology"/>
<dbReference type="GO" id="GO:0019305">
    <property type="term" value="P:dTDP-rhamnose biosynthetic process"/>
    <property type="evidence" value="ECO:0007669"/>
    <property type="project" value="UniProtKB-UniPathway"/>
</dbReference>
<dbReference type="InterPro" id="IPR036291">
    <property type="entry name" value="NAD(P)-bd_dom_sf"/>
</dbReference>
<keyword evidence="6" id="KW-0521">NADP</keyword>
<dbReference type="InterPro" id="IPR005913">
    <property type="entry name" value="dTDP_dehydrorham_reduct"/>
</dbReference>
<feature type="domain" description="RmlD-like substrate binding" evidence="7">
    <location>
        <begin position="1"/>
        <end position="165"/>
    </location>
</feature>
<dbReference type="KEGG" id="gem:GM21_3512"/>
<comment type="catalytic activity">
    <reaction evidence="5">
        <text>dTDP-beta-L-rhamnose + NADP(+) = dTDP-4-dehydro-beta-L-rhamnose + NADPH + H(+)</text>
        <dbReference type="Rhea" id="RHEA:21796"/>
        <dbReference type="ChEBI" id="CHEBI:15378"/>
        <dbReference type="ChEBI" id="CHEBI:57510"/>
        <dbReference type="ChEBI" id="CHEBI:57783"/>
        <dbReference type="ChEBI" id="CHEBI:58349"/>
        <dbReference type="ChEBI" id="CHEBI:62830"/>
        <dbReference type="EC" id="1.1.1.133"/>
    </reaction>
</comment>
<name>C6E5K9_GEOSM</name>
<organism evidence="8">
    <name type="scientific">Geobacter sp. (strain M21)</name>
    <dbReference type="NCBI Taxonomy" id="443144"/>
    <lineage>
        <taxon>Bacteria</taxon>
        <taxon>Pseudomonadati</taxon>
        <taxon>Thermodesulfobacteriota</taxon>
        <taxon>Desulfuromonadia</taxon>
        <taxon>Geobacterales</taxon>
        <taxon>Geobacteraceae</taxon>
        <taxon>Geobacter</taxon>
    </lineage>
</organism>
<evidence type="ECO:0000256" key="2">
    <source>
        <dbReference type="ARBA" id="ARBA00010944"/>
    </source>
</evidence>
<dbReference type="HOGENOM" id="CLU_045518_2_2_7"/>
<dbReference type="OrthoDB" id="9803892at2"/>
<dbReference type="GO" id="GO:0005829">
    <property type="term" value="C:cytosol"/>
    <property type="evidence" value="ECO:0007669"/>
    <property type="project" value="TreeGrafter"/>
</dbReference>
<evidence type="ECO:0000259" key="7">
    <source>
        <dbReference type="Pfam" id="PF04321"/>
    </source>
</evidence>
<dbReference type="GO" id="GO:0008831">
    <property type="term" value="F:dTDP-4-dehydrorhamnose reductase activity"/>
    <property type="evidence" value="ECO:0007669"/>
    <property type="project" value="UniProtKB-EC"/>
</dbReference>
<evidence type="ECO:0000256" key="6">
    <source>
        <dbReference type="RuleBase" id="RU364082"/>
    </source>
</evidence>
<dbReference type="InterPro" id="IPR029903">
    <property type="entry name" value="RmlD-like-bd"/>
</dbReference>
<dbReference type="Pfam" id="PF04321">
    <property type="entry name" value="RmlD_sub_bind"/>
    <property type="match status" value="1"/>
</dbReference>
<evidence type="ECO:0000256" key="3">
    <source>
        <dbReference type="ARBA" id="ARBA00012929"/>
    </source>
</evidence>
<dbReference type="PANTHER" id="PTHR10491:SF4">
    <property type="entry name" value="METHIONINE ADENOSYLTRANSFERASE 2 SUBUNIT BETA"/>
    <property type="match status" value="1"/>
</dbReference>